<reference evidence="3 4" key="1">
    <citation type="submission" date="2018-10" db="EMBL/GenBank/DDBJ databases">
        <authorList>
            <person name="Criscuolo A."/>
        </authorList>
    </citation>
    <scope>NUCLEOTIDE SEQUENCE [LARGE SCALE GENOMIC DNA]</scope>
    <source>
        <strain evidence="3">DnA1</strain>
    </source>
</reference>
<dbReference type="Pfam" id="PF03401">
    <property type="entry name" value="TctC"/>
    <property type="match status" value="1"/>
</dbReference>
<dbReference type="EMBL" id="UWPJ01000032">
    <property type="protein sequence ID" value="VCU71942.1"/>
    <property type="molecule type" value="Genomic_DNA"/>
</dbReference>
<dbReference type="InterPro" id="IPR042100">
    <property type="entry name" value="Bug_dom1"/>
</dbReference>
<evidence type="ECO:0000313" key="3">
    <source>
        <dbReference type="EMBL" id="VCU71942.1"/>
    </source>
</evidence>
<keyword evidence="3" id="KW-0675">Receptor</keyword>
<proteinExistence type="inferred from homology"/>
<feature type="chain" id="PRO_5018045861" evidence="2">
    <location>
        <begin position="25"/>
        <end position="322"/>
    </location>
</feature>
<evidence type="ECO:0000256" key="2">
    <source>
        <dbReference type="SAM" id="SignalP"/>
    </source>
</evidence>
<gene>
    <name evidence="3" type="ORF">PIGHUM_04034</name>
</gene>
<dbReference type="InterPro" id="IPR005064">
    <property type="entry name" value="BUG"/>
</dbReference>
<dbReference type="PANTHER" id="PTHR42928:SF5">
    <property type="entry name" value="BLR1237 PROTEIN"/>
    <property type="match status" value="1"/>
</dbReference>
<keyword evidence="2" id="KW-0732">Signal</keyword>
<dbReference type="Proteomes" id="UP000277294">
    <property type="component" value="Unassembled WGS sequence"/>
</dbReference>
<dbReference type="OrthoDB" id="8678477at2"/>
<dbReference type="PANTHER" id="PTHR42928">
    <property type="entry name" value="TRICARBOXYLATE-BINDING PROTEIN"/>
    <property type="match status" value="1"/>
</dbReference>
<evidence type="ECO:0000313" key="4">
    <source>
        <dbReference type="Proteomes" id="UP000277294"/>
    </source>
</evidence>
<dbReference type="AlphaFoldDB" id="A0A3P4B7A3"/>
<dbReference type="RefSeq" id="WP_124081533.1">
    <property type="nucleotide sequence ID" value="NZ_UWPJ01000032.1"/>
</dbReference>
<dbReference type="CDD" id="cd13578">
    <property type="entry name" value="PBP2_Bug27"/>
    <property type="match status" value="1"/>
</dbReference>
<sequence length="322" mass="33902">MKHPLLACAAACAVWNMAWAPAAAAYPERPIRIVIGFPPGGAIDTIGRLIGPRLAERLGQSVVIENKPGAGGIVALQGIGKAEPDGYTVLMGTMGNLSISPGLVKDFSFDMEKDFAPVTVVASSVMVVYTHPSLPVRSVPELIAYAKANPDKVNFASSGNGGLPHMAGELFNSATGLKLVHVPYSGSAPAVKDVVAGQVQMTIEAPAIGLPFVQSGQLRALATTGRERSPVLPDVPTVAESVPGYEVTNWFGIVAPARTPADRIERLQKEIAVVLKEPEIRKRLDALGVAVVGSTPAQAGRYMAEERARWTKVIKDANITTN</sequence>
<keyword evidence="4" id="KW-1185">Reference proteome</keyword>
<dbReference type="Gene3D" id="3.40.190.150">
    <property type="entry name" value="Bordetella uptake gene, domain 1"/>
    <property type="match status" value="1"/>
</dbReference>
<evidence type="ECO:0000256" key="1">
    <source>
        <dbReference type="ARBA" id="ARBA00006987"/>
    </source>
</evidence>
<feature type="signal peptide" evidence="2">
    <location>
        <begin position="1"/>
        <end position="24"/>
    </location>
</feature>
<accession>A0A3P4B7A3</accession>
<name>A0A3P4B7A3_9BURK</name>
<protein>
    <submittedName>
        <fullName evidence="3">Tripartite tricarboxylate transporter family receptor</fullName>
    </submittedName>
</protein>
<dbReference type="SUPFAM" id="SSF53850">
    <property type="entry name" value="Periplasmic binding protein-like II"/>
    <property type="match status" value="1"/>
</dbReference>
<dbReference type="PIRSF" id="PIRSF017082">
    <property type="entry name" value="YflP"/>
    <property type="match status" value="1"/>
</dbReference>
<dbReference type="Gene3D" id="3.40.190.10">
    <property type="entry name" value="Periplasmic binding protein-like II"/>
    <property type="match status" value="1"/>
</dbReference>
<organism evidence="3 4">
    <name type="scientific">Pigmentiphaga humi</name>
    <dbReference type="NCBI Taxonomy" id="2478468"/>
    <lineage>
        <taxon>Bacteria</taxon>
        <taxon>Pseudomonadati</taxon>
        <taxon>Pseudomonadota</taxon>
        <taxon>Betaproteobacteria</taxon>
        <taxon>Burkholderiales</taxon>
        <taxon>Alcaligenaceae</taxon>
        <taxon>Pigmentiphaga</taxon>
    </lineage>
</organism>
<comment type="similarity">
    <text evidence="1">Belongs to the UPF0065 (bug) family.</text>
</comment>